<dbReference type="Gene3D" id="3.30.420.10">
    <property type="entry name" value="Ribonuclease H-like superfamily/Ribonuclease H"/>
    <property type="match status" value="1"/>
</dbReference>
<dbReference type="GO" id="GO:0035861">
    <property type="term" value="C:site of double-strand break"/>
    <property type="evidence" value="ECO:0007669"/>
    <property type="project" value="TreeGrafter"/>
</dbReference>
<proteinExistence type="predicted"/>
<protein>
    <recommendedName>
        <fullName evidence="1">Mos1 transposase HTH domain-containing protein</fullName>
    </recommendedName>
</protein>
<gene>
    <name evidence="2" type="ORF">AV530_007616</name>
</gene>
<dbReference type="AlphaFoldDB" id="A0A1V4JYJ1"/>
<feature type="domain" description="Mos1 transposase HTH" evidence="1">
    <location>
        <begin position="2"/>
        <end position="37"/>
    </location>
</feature>
<dbReference type="Gene3D" id="1.10.10.1450">
    <property type="match status" value="1"/>
</dbReference>
<dbReference type="GO" id="GO:0005634">
    <property type="term" value="C:nucleus"/>
    <property type="evidence" value="ECO:0007669"/>
    <property type="project" value="TreeGrafter"/>
</dbReference>
<dbReference type="GO" id="GO:0015074">
    <property type="term" value="P:DNA integration"/>
    <property type="evidence" value="ECO:0007669"/>
    <property type="project" value="TreeGrafter"/>
</dbReference>
<dbReference type="GO" id="GO:0031297">
    <property type="term" value="P:replication fork processing"/>
    <property type="evidence" value="ECO:0007669"/>
    <property type="project" value="TreeGrafter"/>
</dbReference>
<dbReference type="GO" id="GO:0003697">
    <property type="term" value="F:single-stranded DNA binding"/>
    <property type="evidence" value="ECO:0007669"/>
    <property type="project" value="TreeGrafter"/>
</dbReference>
<evidence type="ECO:0000259" key="1">
    <source>
        <dbReference type="Pfam" id="PF17906"/>
    </source>
</evidence>
<dbReference type="EMBL" id="LSYS01005497">
    <property type="protein sequence ID" value="OPJ77246.1"/>
    <property type="molecule type" value="Genomic_DNA"/>
</dbReference>
<dbReference type="GO" id="GO:0003690">
    <property type="term" value="F:double-stranded DNA binding"/>
    <property type="evidence" value="ECO:0007669"/>
    <property type="project" value="TreeGrafter"/>
</dbReference>
<dbReference type="GO" id="GO:0000014">
    <property type="term" value="F:single-stranded DNA endodeoxyribonuclease activity"/>
    <property type="evidence" value="ECO:0007669"/>
    <property type="project" value="TreeGrafter"/>
</dbReference>
<evidence type="ECO:0000313" key="2">
    <source>
        <dbReference type="EMBL" id="OPJ77246.1"/>
    </source>
</evidence>
<dbReference type="GO" id="GO:0000793">
    <property type="term" value="C:condensed chromosome"/>
    <property type="evidence" value="ECO:0007669"/>
    <property type="project" value="TreeGrafter"/>
</dbReference>
<dbReference type="GO" id="GO:0044547">
    <property type="term" value="F:DNA topoisomerase binding"/>
    <property type="evidence" value="ECO:0007669"/>
    <property type="project" value="TreeGrafter"/>
</dbReference>
<dbReference type="Proteomes" id="UP000190648">
    <property type="component" value="Unassembled WGS sequence"/>
</dbReference>
<dbReference type="PANTHER" id="PTHR46060">
    <property type="entry name" value="MARINER MOS1 TRANSPOSASE-LIKE PROTEIN"/>
    <property type="match status" value="1"/>
</dbReference>
<dbReference type="InterPro" id="IPR036397">
    <property type="entry name" value="RNaseH_sf"/>
</dbReference>
<dbReference type="GO" id="GO:0046975">
    <property type="term" value="F:histone H3K36 methyltransferase activity"/>
    <property type="evidence" value="ECO:0007669"/>
    <property type="project" value="TreeGrafter"/>
</dbReference>
<dbReference type="InterPro" id="IPR052709">
    <property type="entry name" value="Transposase-MT_Hybrid"/>
</dbReference>
<accession>A0A1V4JYJ1</accession>
<dbReference type="PANTHER" id="PTHR46060:SF2">
    <property type="entry name" value="HISTONE-LYSINE N-METHYLTRANSFERASE SETMAR"/>
    <property type="match status" value="1"/>
</dbReference>
<dbReference type="InterPro" id="IPR041426">
    <property type="entry name" value="Mos1_HTH"/>
</dbReference>
<dbReference type="GO" id="GO:0044774">
    <property type="term" value="P:mitotic DNA integrity checkpoint signaling"/>
    <property type="evidence" value="ECO:0007669"/>
    <property type="project" value="TreeGrafter"/>
</dbReference>
<name>A0A1V4JYJ1_PATFA</name>
<reference evidence="2 3" key="1">
    <citation type="submission" date="2016-02" db="EMBL/GenBank/DDBJ databases">
        <title>Band-tailed pigeon sequencing and assembly.</title>
        <authorList>
            <person name="Soares A.E."/>
            <person name="Novak B.J."/>
            <person name="Rice E.S."/>
            <person name="O'Connell B."/>
            <person name="Chang D."/>
            <person name="Weber S."/>
            <person name="Shapiro B."/>
        </authorList>
    </citation>
    <scope>NUCLEOTIDE SEQUENCE [LARGE SCALE GENOMIC DNA]</scope>
    <source>
        <strain evidence="2">BTP2013</strain>
        <tissue evidence="2">Blood</tissue>
    </source>
</reference>
<sequence length="195" mass="22263">MGHKAAETTLNINQAFGPGTADKRTVQWWFYKFHKGDKSLGDEEYCDVRREAYFIQQQVMSGSVVGLRRTSKARLAAAAGLIYYSFLNPGETIPSEKDAQQIDEVHRKLQRLQLVLANRKGPILLDDNAGPHIAQLTLSKLNELGYEVLPHLPYSPDLLPTDHFFKNLDNVLQGKHFYKQSVKNAFQTWIFMLQE</sequence>
<keyword evidence="3" id="KW-1185">Reference proteome</keyword>
<dbReference type="GO" id="GO:0006303">
    <property type="term" value="P:double-strand break repair via nonhomologous end joining"/>
    <property type="evidence" value="ECO:0007669"/>
    <property type="project" value="TreeGrafter"/>
</dbReference>
<organism evidence="2 3">
    <name type="scientific">Patagioenas fasciata monilis</name>
    <dbReference type="NCBI Taxonomy" id="372326"/>
    <lineage>
        <taxon>Eukaryota</taxon>
        <taxon>Metazoa</taxon>
        <taxon>Chordata</taxon>
        <taxon>Craniata</taxon>
        <taxon>Vertebrata</taxon>
        <taxon>Euteleostomi</taxon>
        <taxon>Archelosauria</taxon>
        <taxon>Archosauria</taxon>
        <taxon>Dinosauria</taxon>
        <taxon>Saurischia</taxon>
        <taxon>Theropoda</taxon>
        <taxon>Coelurosauria</taxon>
        <taxon>Aves</taxon>
        <taxon>Neognathae</taxon>
        <taxon>Neoaves</taxon>
        <taxon>Columbimorphae</taxon>
        <taxon>Columbiformes</taxon>
        <taxon>Columbidae</taxon>
        <taxon>Patagioenas</taxon>
    </lineage>
</organism>
<dbReference type="STRING" id="372326.A0A1V4JYJ1"/>
<dbReference type="Pfam" id="PF17906">
    <property type="entry name" value="HTH_48"/>
    <property type="match status" value="1"/>
</dbReference>
<dbReference type="GO" id="GO:0042800">
    <property type="term" value="F:histone H3K4 methyltransferase activity"/>
    <property type="evidence" value="ECO:0007669"/>
    <property type="project" value="TreeGrafter"/>
</dbReference>
<dbReference type="GO" id="GO:0000729">
    <property type="term" value="P:DNA double-strand break processing"/>
    <property type="evidence" value="ECO:0007669"/>
    <property type="project" value="TreeGrafter"/>
</dbReference>
<evidence type="ECO:0000313" key="3">
    <source>
        <dbReference type="Proteomes" id="UP000190648"/>
    </source>
</evidence>
<dbReference type="OrthoDB" id="616263at2759"/>
<comment type="caution">
    <text evidence="2">The sequence shown here is derived from an EMBL/GenBank/DDBJ whole genome shotgun (WGS) entry which is preliminary data.</text>
</comment>